<feature type="domain" description="C2H2-type" evidence="3">
    <location>
        <begin position="84"/>
        <end position="111"/>
    </location>
</feature>
<gene>
    <name evidence="4" type="ORF">J437_LFUL011225</name>
</gene>
<dbReference type="PANTHER" id="PTHR21020:SF0">
    <property type="entry name" value="ZINC FINGER PROTEIN 800"/>
    <property type="match status" value="1"/>
</dbReference>
<organism evidence="4 5">
    <name type="scientific">Ladona fulva</name>
    <name type="common">Scarce chaser dragonfly</name>
    <name type="synonym">Libellula fulva</name>
    <dbReference type="NCBI Taxonomy" id="123851"/>
    <lineage>
        <taxon>Eukaryota</taxon>
        <taxon>Metazoa</taxon>
        <taxon>Ecdysozoa</taxon>
        <taxon>Arthropoda</taxon>
        <taxon>Hexapoda</taxon>
        <taxon>Insecta</taxon>
        <taxon>Pterygota</taxon>
        <taxon>Palaeoptera</taxon>
        <taxon>Odonata</taxon>
        <taxon>Epiprocta</taxon>
        <taxon>Anisoptera</taxon>
        <taxon>Libelluloidea</taxon>
        <taxon>Libellulidae</taxon>
        <taxon>Ladona</taxon>
    </lineage>
</organism>
<name>A0A8K0KCB6_LADFU</name>
<keyword evidence="1" id="KW-0863">Zinc-finger</keyword>
<feature type="region of interest" description="Disordered" evidence="2">
    <location>
        <begin position="116"/>
        <end position="178"/>
    </location>
</feature>
<feature type="compositionally biased region" description="Low complexity" evidence="2">
    <location>
        <begin position="166"/>
        <end position="176"/>
    </location>
</feature>
<reference evidence="4" key="2">
    <citation type="submission" date="2017-10" db="EMBL/GenBank/DDBJ databases">
        <title>Ladona fulva Genome sequencing and assembly.</title>
        <authorList>
            <person name="Murali S."/>
            <person name="Richards S."/>
            <person name="Bandaranaike D."/>
            <person name="Bellair M."/>
            <person name="Blankenburg K."/>
            <person name="Chao H."/>
            <person name="Dinh H."/>
            <person name="Doddapaneni H."/>
            <person name="Dugan-Rocha S."/>
            <person name="Elkadiri S."/>
            <person name="Gnanaolivu R."/>
            <person name="Hernandez B."/>
            <person name="Skinner E."/>
            <person name="Javaid M."/>
            <person name="Lee S."/>
            <person name="Li M."/>
            <person name="Ming W."/>
            <person name="Munidasa M."/>
            <person name="Muniz J."/>
            <person name="Nguyen L."/>
            <person name="Hughes D."/>
            <person name="Osuji N."/>
            <person name="Pu L.-L."/>
            <person name="Puazo M."/>
            <person name="Qu C."/>
            <person name="Quiroz J."/>
            <person name="Raj R."/>
            <person name="Weissenberger G."/>
            <person name="Xin Y."/>
            <person name="Zou X."/>
            <person name="Han Y."/>
            <person name="Worley K."/>
            <person name="Muzny D."/>
            <person name="Gibbs R."/>
        </authorList>
    </citation>
    <scope>NUCLEOTIDE SEQUENCE</scope>
    <source>
        <strain evidence="4">Sampled in the wild</strain>
    </source>
</reference>
<dbReference type="Gene3D" id="3.30.160.60">
    <property type="entry name" value="Classic Zinc Finger"/>
    <property type="match status" value="1"/>
</dbReference>
<feature type="compositionally biased region" description="Low complexity" evidence="2">
    <location>
        <begin position="536"/>
        <end position="550"/>
    </location>
</feature>
<dbReference type="GO" id="GO:0008270">
    <property type="term" value="F:zinc ion binding"/>
    <property type="evidence" value="ECO:0007669"/>
    <property type="project" value="UniProtKB-KW"/>
</dbReference>
<feature type="region of interest" description="Disordered" evidence="2">
    <location>
        <begin position="364"/>
        <end position="407"/>
    </location>
</feature>
<proteinExistence type="predicted"/>
<sequence>MGSKSAAKSNRGKIVSTTGTSKTSGKSGKERQTQSDDSDEVKDLSVLRKSVGTSISGLQDVLEVYQTGTQEVRSILARECKIIYECRVCENLFRSIANLISHKRIYCQEVAKPSHPSSLPNGVVPHSGQPASTSEDSSLDIVIVEPEPPGKRQRSKSPERWICNEATPDPDAVAPDDLPKLQYSVPPIRRRKDICSVVEKLTKRASRQNLANATAVAAHYAALTKTPFSLANPMALPKSKALYMESIAETKNAVYQTMLCKASSSVKISHSENSEVIALREFGRSTSKDLDNLTMSESLFSLPSDAFPSFKEPLPRLKSPVPHDLLIKKRVSHLKEITSENEKAVLGPDGVVIPNNTNGPMFPPEVFSGNVSNSEGEEQDEEEDNEEVNVMPKMKPKSSASKDPSSEDREEIVCSICKAKFSTRKTLNHHMKSLHVMFRTYYRCPCCKKVFANNWSVYRHLYKVHRKSTDQVRKLRALIKKKAFRKKILLPLPNSSETPASTESNADNSKEDMAPSDTSVGLSKVSNPSTGKQPVPSASRMPSGPGRSSSPFPPPSEATQYPAISAQHAQVLRKLENIVKEDRRSAESYPEFPGVGQSCPGCGRRFERRAALASHVHSCYKQVLLAAQKAKRATNKQPQPKKATRSGAGVKSGAELEDADKGYQESRESTAKYSVLGNGKKCETIKEEGNTSGSLEGEDAEICLDERQQDAGLIRVSRMQPLNQVSMKSASEFSSSICIAGSSSRSSSDLQLDKIKEEDWDDIERPNSALSNCTHQDSCSPLTLANQTGKQQRIAIQIRRDYVKGDRGSASSSGASPVPYTVVQTSKLEEDPDEEDLIIPTSYSKNPPDGSPESCKQSLNSMVDICSDQAENENLPFSLDDKKPFDGRELVLQLEDILIKGSPENDGTFHLEGGNILTEHSVSSIKEKEDELYEKCEMEGVIGSHGEVKRVFLEGFVVGVADPNSLAVDDEENDKMIEEKAYEPKVEKEVFGGSNPKRTAVVKNKVSTSVMASHSHHRGRPVRNRVKVEREDFIYDLSDMRLSPAKKEDSNPVGSHSGSLPLKRPRRNNVQQQLVSNSSQGSTSSIIENSSSVKQSSSASGGSTLQIYPGKGNVCPTQSQEKAELVGGSSGVHKLSDCRVVIGGLRSGDMKQLSVRRVYTSRKVLSPSNATPVANEVGGEECNSLKKVGRSKECPLGPSNVDAGLFGEMGKGEAPLPKKQMGKSSVLYQSDSLDSTDS</sequence>
<reference evidence="4" key="1">
    <citation type="submission" date="2013-04" db="EMBL/GenBank/DDBJ databases">
        <authorList>
            <person name="Qu J."/>
            <person name="Murali S.C."/>
            <person name="Bandaranaike D."/>
            <person name="Bellair M."/>
            <person name="Blankenburg K."/>
            <person name="Chao H."/>
            <person name="Dinh H."/>
            <person name="Doddapaneni H."/>
            <person name="Downs B."/>
            <person name="Dugan-Rocha S."/>
            <person name="Elkadiri S."/>
            <person name="Gnanaolivu R.D."/>
            <person name="Hernandez B."/>
            <person name="Javaid M."/>
            <person name="Jayaseelan J.C."/>
            <person name="Lee S."/>
            <person name="Li M."/>
            <person name="Ming W."/>
            <person name="Munidasa M."/>
            <person name="Muniz J."/>
            <person name="Nguyen L."/>
            <person name="Ongeri F."/>
            <person name="Osuji N."/>
            <person name="Pu L.-L."/>
            <person name="Puazo M."/>
            <person name="Qu C."/>
            <person name="Quiroz J."/>
            <person name="Raj R."/>
            <person name="Weissenberger G."/>
            <person name="Xin Y."/>
            <person name="Zou X."/>
            <person name="Han Y."/>
            <person name="Richards S."/>
            <person name="Worley K."/>
            <person name="Muzny D."/>
            <person name="Gibbs R."/>
        </authorList>
    </citation>
    <scope>NUCLEOTIDE SEQUENCE</scope>
    <source>
        <strain evidence="4">Sampled in the wild</strain>
    </source>
</reference>
<feature type="compositionally biased region" description="Polar residues" evidence="2">
    <location>
        <begin position="493"/>
        <end position="507"/>
    </location>
</feature>
<accession>A0A8K0KCB6</accession>
<feature type="compositionally biased region" description="Acidic residues" evidence="2">
    <location>
        <begin position="375"/>
        <end position="387"/>
    </location>
</feature>
<dbReference type="EMBL" id="KZ308609">
    <property type="protein sequence ID" value="KAG8232285.1"/>
    <property type="molecule type" value="Genomic_DNA"/>
</dbReference>
<evidence type="ECO:0000256" key="2">
    <source>
        <dbReference type="SAM" id="MobiDB-lite"/>
    </source>
</evidence>
<dbReference type="Proteomes" id="UP000792457">
    <property type="component" value="Unassembled WGS sequence"/>
</dbReference>
<feature type="region of interest" description="Disordered" evidence="2">
    <location>
        <begin position="630"/>
        <end position="670"/>
    </location>
</feature>
<dbReference type="Pfam" id="PF00096">
    <property type="entry name" value="zf-C2H2"/>
    <property type="match status" value="1"/>
</dbReference>
<feature type="region of interest" description="Disordered" evidence="2">
    <location>
        <begin position="1044"/>
        <end position="1105"/>
    </location>
</feature>
<dbReference type="AlphaFoldDB" id="A0A8K0KCB6"/>
<dbReference type="OrthoDB" id="10066279at2759"/>
<feature type="compositionally biased region" description="Low complexity" evidence="2">
    <location>
        <begin position="388"/>
        <end position="403"/>
    </location>
</feature>
<dbReference type="PROSITE" id="PS00028">
    <property type="entry name" value="ZINC_FINGER_C2H2_1"/>
    <property type="match status" value="2"/>
</dbReference>
<feature type="domain" description="C2H2-type" evidence="3">
    <location>
        <begin position="442"/>
        <end position="470"/>
    </location>
</feature>
<feature type="region of interest" description="Disordered" evidence="2">
    <location>
        <begin position="1207"/>
        <end position="1238"/>
    </location>
</feature>
<dbReference type="Pfam" id="PF13912">
    <property type="entry name" value="zf-C2H2_6"/>
    <property type="match status" value="1"/>
</dbReference>
<evidence type="ECO:0000313" key="4">
    <source>
        <dbReference type="EMBL" id="KAG8232285.1"/>
    </source>
</evidence>
<keyword evidence="1" id="KW-0479">Metal-binding</keyword>
<keyword evidence="5" id="KW-1185">Reference proteome</keyword>
<dbReference type="SMART" id="SM00355">
    <property type="entry name" value="ZnF_C2H2"/>
    <property type="match status" value="4"/>
</dbReference>
<feature type="compositionally biased region" description="Low complexity" evidence="2">
    <location>
        <begin position="12"/>
        <end position="26"/>
    </location>
</feature>
<keyword evidence="1" id="KW-0862">Zinc</keyword>
<feature type="compositionally biased region" description="Basic and acidic residues" evidence="2">
    <location>
        <begin position="659"/>
        <end position="670"/>
    </location>
</feature>
<evidence type="ECO:0000259" key="3">
    <source>
        <dbReference type="PROSITE" id="PS50157"/>
    </source>
</evidence>
<evidence type="ECO:0000313" key="5">
    <source>
        <dbReference type="Proteomes" id="UP000792457"/>
    </source>
</evidence>
<dbReference type="InterPro" id="IPR013087">
    <property type="entry name" value="Znf_C2H2_type"/>
</dbReference>
<feature type="compositionally biased region" description="Polar residues" evidence="2">
    <location>
        <begin position="1222"/>
        <end position="1238"/>
    </location>
</feature>
<feature type="domain" description="C2H2-type" evidence="3">
    <location>
        <begin position="412"/>
        <end position="440"/>
    </location>
</feature>
<comment type="caution">
    <text evidence="4">The sequence shown here is derived from an EMBL/GenBank/DDBJ whole genome shotgun (WGS) entry which is preliminary data.</text>
</comment>
<feature type="region of interest" description="Disordered" evidence="2">
    <location>
        <begin position="490"/>
        <end position="559"/>
    </location>
</feature>
<feature type="compositionally biased region" description="Polar residues" evidence="2">
    <location>
        <begin position="516"/>
        <end position="532"/>
    </location>
</feature>
<protein>
    <recommendedName>
        <fullName evidence="3">C2H2-type domain-containing protein</fullName>
    </recommendedName>
</protein>
<feature type="compositionally biased region" description="Low complexity" evidence="2">
    <location>
        <begin position="1068"/>
        <end position="1104"/>
    </location>
</feature>
<feature type="region of interest" description="Disordered" evidence="2">
    <location>
        <begin position="1"/>
        <end position="42"/>
    </location>
</feature>
<evidence type="ECO:0000256" key="1">
    <source>
        <dbReference type="PROSITE-ProRule" id="PRU00042"/>
    </source>
</evidence>
<dbReference type="PANTHER" id="PTHR21020">
    <property type="entry name" value="ZINC FINGER PROTEIN 800"/>
    <property type="match status" value="1"/>
</dbReference>
<dbReference type="PROSITE" id="PS50157">
    <property type="entry name" value="ZINC_FINGER_C2H2_2"/>
    <property type="match status" value="3"/>
</dbReference>
<dbReference type="InterPro" id="IPR039149">
    <property type="entry name" value="ZNF800"/>
</dbReference>